<organism evidence="1 2">
    <name type="scientific">Chaetoceros tenuissimus</name>
    <dbReference type="NCBI Taxonomy" id="426638"/>
    <lineage>
        <taxon>Eukaryota</taxon>
        <taxon>Sar</taxon>
        <taxon>Stramenopiles</taxon>
        <taxon>Ochrophyta</taxon>
        <taxon>Bacillariophyta</taxon>
        <taxon>Coscinodiscophyceae</taxon>
        <taxon>Chaetocerotophycidae</taxon>
        <taxon>Chaetocerotales</taxon>
        <taxon>Chaetocerotaceae</taxon>
        <taxon>Chaetoceros</taxon>
    </lineage>
</organism>
<comment type="caution">
    <text evidence="1">The sequence shown here is derived from an EMBL/GenBank/DDBJ whole genome shotgun (WGS) entry which is preliminary data.</text>
</comment>
<protein>
    <submittedName>
        <fullName evidence="1">Uncharacterized protein</fullName>
    </submittedName>
</protein>
<accession>A0AAD3CL82</accession>
<evidence type="ECO:0000313" key="1">
    <source>
        <dbReference type="EMBL" id="GFH47623.1"/>
    </source>
</evidence>
<name>A0AAD3CL82_9STRA</name>
<gene>
    <name evidence="1" type="ORF">CTEN210_04098</name>
</gene>
<proteinExistence type="predicted"/>
<dbReference type="Proteomes" id="UP001054902">
    <property type="component" value="Unassembled WGS sequence"/>
</dbReference>
<reference evidence="1 2" key="1">
    <citation type="journal article" date="2021" name="Sci. Rep.">
        <title>The genome of the diatom Chaetoceros tenuissimus carries an ancient integrated fragment of an extant virus.</title>
        <authorList>
            <person name="Hongo Y."/>
            <person name="Kimura K."/>
            <person name="Takaki Y."/>
            <person name="Yoshida Y."/>
            <person name="Baba S."/>
            <person name="Kobayashi G."/>
            <person name="Nagasaki K."/>
            <person name="Hano T."/>
            <person name="Tomaru Y."/>
        </authorList>
    </citation>
    <scope>NUCLEOTIDE SEQUENCE [LARGE SCALE GENOMIC DNA]</scope>
    <source>
        <strain evidence="1 2">NIES-3715</strain>
    </source>
</reference>
<evidence type="ECO:0000313" key="2">
    <source>
        <dbReference type="Proteomes" id="UP001054902"/>
    </source>
</evidence>
<dbReference type="EMBL" id="BLLK01000023">
    <property type="protein sequence ID" value="GFH47623.1"/>
    <property type="molecule type" value="Genomic_DNA"/>
</dbReference>
<sequence length="128" mass="13997">MGCTFIIDDLNGISENTNCSPIGSQANLSFFLPEPGQEDKGNMFIKRTYFNSQINQMDGELCCAGTPLIAVTSANDENVHVDTCFDGVKFYPSEDDVSDCSCVLEDGTDCISSTMEDLYNSFDSIEDL</sequence>
<keyword evidence="2" id="KW-1185">Reference proteome</keyword>
<dbReference type="AlphaFoldDB" id="A0AAD3CL82"/>